<dbReference type="Proteomes" id="UP000325440">
    <property type="component" value="Unassembled WGS sequence"/>
</dbReference>
<evidence type="ECO:0000313" key="3">
    <source>
        <dbReference type="Proteomes" id="UP000325440"/>
    </source>
</evidence>
<name>A0A5E4MLC6_9HEMI</name>
<accession>A0A5E4MLC6</accession>
<sequence length="242" mass="27334">MKSYTNEDQRNYSDAFVDMYLDVMSKAEERLAPVCDTSKEIEQNNAGNGSTFQDMFKSLVHENEGLTKVKKLHYLKMSASGEASKIIKNLKTLELNYASVWKIITERYDNKRFKTDNKQLDKRDSKPTDVMAGNDNGDNTEQNSKINAMSSTAANIERVDNRKQVLLATAIVHVLGNDGTWYTCRALLDSGLQSNLITEETMKKLKLPRKWVNAPITDVAEGKHNAEYKLSIVLRSLVNSSD</sequence>
<proteinExistence type="predicted"/>
<dbReference type="AlphaFoldDB" id="A0A5E4MLC6"/>
<reference evidence="2 3" key="1">
    <citation type="submission" date="2019-08" db="EMBL/GenBank/DDBJ databases">
        <authorList>
            <person name="Alioto T."/>
            <person name="Alioto T."/>
            <person name="Gomez Garrido J."/>
        </authorList>
    </citation>
    <scope>NUCLEOTIDE SEQUENCE [LARGE SCALE GENOMIC DNA]</scope>
</reference>
<keyword evidence="3" id="KW-1185">Reference proteome</keyword>
<dbReference type="OrthoDB" id="6627760at2759"/>
<dbReference type="Pfam" id="PF03564">
    <property type="entry name" value="DUF1759"/>
    <property type="match status" value="1"/>
</dbReference>
<protein>
    <recommendedName>
        <fullName evidence="4">Peptidase aspartic putative domain-containing protein</fullName>
    </recommendedName>
</protein>
<evidence type="ECO:0000256" key="1">
    <source>
        <dbReference type="SAM" id="MobiDB-lite"/>
    </source>
</evidence>
<dbReference type="InterPro" id="IPR005312">
    <property type="entry name" value="DUF1759"/>
</dbReference>
<gene>
    <name evidence="2" type="ORF">CINCED_3A017949</name>
</gene>
<organism evidence="2 3">
    <name type="scientific">Cinara cedri</name>
    <dbReference type="NCBI Taxonomy" id="506608"/>
    <lineage>
        <taxon>Eukaryota</taxon>
        <taxon>Metazoa</taxon>
        <taxon>Ecdysozoa</taxon>
        <taxon>Arthropoda</taxon>
        <taxon>Hexapoda</taxon>
        <taxon>Insecta</taxon>
        <taxon>Pterygota</taxon>
        <taxon>Neoptera</taxon>
        <taxon>Paraneoptera</taxon>
        <taxon>Hemiptera</taxon>
        <taxon>Sternorrhyncha</taxon>
        <taxon>Aphidomorpha</taxon>
        <taxon>Aphidoidea</taxon>
        <taxon>Aphididae</taxon>
        <taxon>Lachninae</taxon>
        <taxon>Cinara</taxon>
    </lineage>
</organism>
<feature type="region of interest" description="Disordered" evidence="1">
    <location>
        <begin position="116"/>
        <end position="144"/>
    </location>
</feature>
<dbReference type="EMBL" id="CABPRJ010000951">
    <property type="protein sequence ID" value="VVC31751.1"/>
    <property type="molecule type" value="Genomic_DNA"/>
</dbReference>
<evidence type="ECO:0000313" key="2">
    <source>
        <dbReference type="EMBL" id="VVC31751.1"/>
    </source>
</evidence>
<feature type="compositionally biased region" description="Basic and acidic residues" evidence="1">
    <location>
        <begin position="116"/>
        <end position="127"/>
    </location>
</feature>
<evidence type="ECO:0008006" key="4">
    <source>
        <dbReference type="Google" id="ProtNLM"/>
    </source>
</evidence>